<dbReference type="GO" id="GO:0016887">
    <property type="term" value="F:ATP hydrolysis activity"/>
    <property type="evidence" value="ECO:0007669"/>
    <property type="project" value="InterPro"/>
</dbReference>
<dbReference type="KEGG" id="ipc:IPA_03435"/>
<organism evidence="3 4">
    <name type="scientific">Ignicoccus pacificus DSM 13166</name>
    <dbReference type="NCBI Taxonomy" id="940294"/>
    <lineage>
        <taxon>Archaea</taxon>
        <taxon>Thermoproteota</taxon>
        <taxon>Thermoprotei</taxon>
        <taxon>Desulfurococcales</taxon>
        <taxon>Desulfurococcaceae</taxon>
        <taxon>Ignicoccus</taxon>
    </lineage>
</organism>
<dbReference type="PANTHER" id="PTHR10803">
    <property type="entry name" value="ARSENICAL PUMP-DRIVING ATPASE ARSENITE-TRANSLOCATING ATPASE"/>
    <property type="match status" value="1"/>
</dbReference>
<dbReference type="EMBL" id="CP006868">
    <property type="protein sequence ID" value="UXD22314.1"/>
    <property type="molecule type" value="Genomic_DNA"/>
</dbReference>
<dbReference type="InterPro" id="IPR027417">
    <property type="entry name" value="P-loop_NTPase"/>
</dbReference>
<dbReference type="Pfam" id="PF02374">
    <property type="entry name" value="ArsA_ATPase"/>
    <property type="match status" value="1"/>
</dbReference>
<proteinExistence type="inferred from homology"/>
<sequence>MDKIFVVGKGGVGKTTVTAALALKEERRTFAMSLDPLPNLCEVIGIRCSFEPVEYKGKYFAEIDYDKVRKLWIERFGEDLKEILDDLGIRGKEAEEVMEHVSTAPGVPEQFAMLFALEKAQELGAEVLYFDTPPLGPVLHMLKTEKIFYDHMTSATKVYGKIIVKLGLRGSKILKVIEKWREIADYVLKEIKDSKYVLVSTPERFPLKIALRGAEELEEFGIRHSMSFLNKSTGERICLKSPTYAIPFFKKDVYDEKQLFKLIDSIIRIC</sequence>
<name>A0A977KAX4_9CREN</name>
<evidence type="ECO:0000259" key="2">
    <source>
        <dbReference type="Pfam" id="PF02374"/>
    </source>
</evidence>
<comment type="similarity">
    <text evidence="1">Belongs to the arsA ATPase family.</text>
</comment>
<reference evidence="3" key="1">
    <citation type="submission" date="2013-11" db="EMBL/GenBank/DDBJ databases">
        <title>Comparative genomics of Ignicoccus.</title>
        <authorList>
            <person name="Podar M."/>
        </authorList>
    </citation>
    <scope>NUCLEOTIDE SEQUENCE</scope>
    <source>
        <strain evidence="3">DSM 13166</strain>
    </source>
</reference>
<dbReference type="InterPro" id="IPR016300">
    <property type="entry name" value="ATPase_ArsA/GET3"/>
</dbReference>
<keyword evidence="4" id="KW-1185">Reference proteome</keyword>
<dbReference type="PANTHER" id="PTHR10803:SF3">
    <property type="entry name" value="ATPASE GET3"/>
    <property type="match status" value="1"/>
</dbReference>
<feature type="domain" description="ArsA/GET3 Anion-transporting ATPase-like" evidence="2">
    <location>
        <begin position="3"/>
        <end position="237"/>
    </location>
</feature>
<dbReference type="Gene3D" id="3.40.50.300">
    <property type="entry name" value="P-loop containing nucleotide triphosphate hydrolases"/>
    <property type="match status" value="1"/>
</dbReference>
<dbReference type="GO" id="GO:0005524">
    <property type="term" value="F:ATP binding"/>
    <property type="evidence" value="ECO:0007669"/>
    <property type="project" value="InterPro"/>
</dbReference>
<protein>
    <recommendedName>
        <fullName evidence="2">ArsA/GET3 Anion-transporting ATPase-like domain-containing protein</fullName>
    </recommendedName>
</protein>
<dbReference type="SUPFAM" id="SSF52540">
    <property type="entry name" value="P-loop containing nucleoside triphosphate hydrolases"/>
    <property type="match status" value="1"/>
</dbReference>
<dbReference type="AlphaFoldDB" id="A0A977KAX4"/>
<gene>
    <name evidence="3" type="ORF">IPA_03435</name>
</gene>
<dbReference type="InterPro" id="IPR025723">
    <property type="entry name" value="ArsA/GET3_ATPase-like"/>
</dbReference>
<evidence type="ECO:0000256" key="1">
    <source>
        <dbReference type="ARBA" id="ARBA00011040"/>
    </source>
</evidence>
<dbReference type="Proteomes" id="UP001063698">
    <property type="component" value="Chromosome"/>
</dbReference>
<accession>A0A977KAX4</accession>
<evidence type="ECO:0000313" key="3">
    <source>
        <dbReference type="EMBL" id="UXD22314.1"/>
    </source>
</evidence>
<evidence type="ECO:0000313" key="4">
    <source>
        <dbReference type="Proteomes" id="UP001063698"/>
    </source>
</evidence>